<evidence type="ECO:0000313" key="1">
    <source>
        <dbReference type="EMBL" id="GFS18290.1"/>
    </source>
</evidence>
<evidence type="ECO:0000313" key="2">
    <source>
        <dbReference type="Proteomes" id="UP000762676"/>
    </source>
</evidence>
<proteinExistence type="predicted"/>
<dbReference type="Proteomes" id="UP000762676">
    <property type="component" value="Unassembled WGS sequence"/>
</dbReference>
<name>A0AAV4J8Y5_9GAST</name>
<gene>
    <name evidence="1" type="ORF">ElyMa_003260200</name>
</gene>
<dbReference type="EMBL" id="BMAT01006697">
    <property type="protein sequence ID" value="GFS18290.1"/>
    <property type="molecule type" value="Genomic_DNA"/>
</dbReference>
<protein>
    <submittedName>
        <fullName evidence="1">Uncharacterized protein</fullName>
    </submittedName>
</protein>
<comment type="caution">
    <text evidence="1">The sequence shown here is derived from an EMBL/GenBank/DDBJ whole genome shotgun (WGS) entry which is preliminary data.</text>
</comment>
<sequence>MALWTTESVLPHCDRHFMTLTFTYDDANEVSQDEQYCKMKPLLSEVLEWGVSDAAIDKKGGKICWRWGPPCKTAHGMPLMG</sequence>
<organism evidence="1 2">
    <name type="scientific">Elysia marginata</name>
    <dbReference type="NCBI Taxonomy" id="1093978"/>
    <lineage>
        <taxon>Eukaryota</taxon>
        <taxon>Metazoa</taxon>
        <taxon>Spiralia</taxon>
        <taxon>Lophotrochozoa</taxon>
        <taxon>Mollusca</taxon>
        <taxon>Gastropoda</taxon>
        <taxon>Heterobranchia</taxon>
        <taxon>Euthyneura</taxon>
        <taxon>Panpulmonata</taxon>
        <taxon>Sacoglossa</taxon>
        <taxon>Placobranchoidea</taxon>
        <taxon>Plakobranchidae</taxon>
        <taxon>Elysia</taxon>
    </lineage>
</organism>
<dbReference type="AlphaFoldDB" id="A0AAV4J8Y5"/>
<reference evidence="1 2" key="1">
    <citation type="journal article" date="2021" name="Elife">
        <title>Chloroplast acquisition without the gene transfer in kleptoplastic sea slugs, Plakobranchus ocellatus.</title>
        <authorList>
            <person name="Maeda T."/>
            <person name="Takahashi S."/>
            <person name="Yoshida T."/>
            <person name="Shimamura S."/>
            <person name="Takaki Y."/>
            <person name="Nagai Y."/>
            <person name="Toyoda A."/>
            <person name="Suzuki Y."/>
            <person name="Arimoto A."/>
            <person name="Ishii H."/>
            <person name="Satoh N."/>
            <person name="Nishiyama T."/>
            <person name="Hasebe M."/>
            <person name="Maruyama T."/>
            <person name="Minagawa J."/>
            <person name="Obokata J."/>
            <person name="Shigenobu S."/>
        </authorList>
    </citation>
    <scope>NUCLEOTIDE SEQUENCE [LARGE SCALE GENOMIC DNA]</scope>
</reference>
<keyword evidence="2" id="KW-1185">Reference proteome</keyword>
<accession>A0AAV4J8Y5</accession>